<evidence type="ECO:0000259" key="2">
    <source>
        <dbReference type="PROSITE" id="PS51704"/>
    </source>
</evidence>
<keyword evidence="1" id="KW-1133">Transmembrane helix</keyword>
<dbReference type="EMBL" id="JACHGY010000001">
    <property type="protein sequence ID" value="MBB6428575.1"/>
    <property type="molecule type" value="Genomic_DNA"/>
</dbReference>
<feature type="transmembrane region" description="Helical" evidence="1">
    <location>
        <begin position="44"/>
        <end position="66"/>
    </location>
</feature>
<feature type="transmembrane region" description="Helical" evidence="1">
    <location>
        <begin position="249"/>
        <end position="270"/>
    </location>
</feature>
<evidence type="ECO:0000313" key="4">
    <source>
        <dbReference type="Proteomes" id="UP000541810"/>
    </source>
</evidence>
<protein>
    <submittedName>
        <fullName evidence="3">Glycerophosphoryl diester phosphodiesterase</fullName>
        <ecNumber evidence="3">3.1.4.46</ecNumber>
    </submittedName>
</protein>
<keyword evidence="1" id="KW-0812">Transmembrane</keyword>
<accession>A0A7X0H689</accession>
<proteinExistence type="predicted"/>
<feature type="domain" description="GP-PDE" evidence="2">
    <location>
        <begin position="330"/>
        <end position="560"/>
    </location>
</feature>
<dbReference type="GO" id="GO:0006629">
    <property type="term" value="P:lipid metabolic process"/>
    <property type="evidence" value="ECO:0007669"/>
    <property type="project" value="InterPro"/>
</dbReference>
<dbReference type="InterPro" id="IPR018476">
    <property type="entry name" value="GlyceroP-diester-Pdiesterase_M"/>
</dbReference>
<dbReference type="PANTHER" id="PTHR46211">
    <property type="entry name" value="GLYCEROPHOSPHORYL DIESTER PHOSPHODIESTERASE"/>
    <property type="match status" value="1"/>
</dbReference>
<gene>
    <name evidence="3" type="ORF">HNQ40_000381</name>
</gene>
<keyword evidence="1" id="KW-0472">Membrane</keyword>
<comment type="caution">
    <text evidence="3">The sequence shown here is derived from an EMBL/GenBank/DDBJ whole genome shotgun (WGS) entry which is preliminary data.</text>
</comment>
<feature type="transmembrane region" description="Helical" evidence="1">
    <location>
        <begin position="302"/>
        <end position="321"/>
    </location>
</feature>
<dbReference type="SUPFAM" id="SSF51695">
    <property type="entry name" value="PLC-like phosphodiesterases"/>
    <property type="match status" value="1"/>
</dbReference>
<organism evidence="3 4">
    <name type="scientific">Algisphaera agarilytica</name>
    <dbReference type="NCBI Taxonomy" id="1385975"/>
    <lineage>
        <taxon>Bacteria</taxon>
        <taxon>Pseudomonadati</taxon>
        <taxon>Planctomycetota</taxon>
        <taxon>Phycisphaerae</taxon>
        <taxon>Phycisphaerales</taxon>
        <taxon>Phycisphaeraceae</taxon>
        <taxon>Algisphaera</taxon>
    </lineage>
</organism>
<dbReference type="EC" id="3.1.4.46" evidence="3"/>
<feature type="transmembrane region" description="Helical" evidence="1">
    <location>
        <begin position="205"/>
        <end position="229"/>
    </location>
</feature>
<dbReference type="Gene3D" id="3.20.20.190">
    <property type="entry name" value="Phosphatidylinositol (PI) phosphodiesterase"/>
    <property type="match status" value="1"/>
</dbReference>
<feature type="transmembrane region" description="Helical" evidence="1">
    <location>
        <begin position="103"/>
        <end position="129"/>
    </location>
</feature>
<dbReference type="Proteomes" id="UP000541810">
    <property type="component" value="Unassembled WGS sequence"/>
</dbReference>
<dbReference type="Pfam" id="PF03009">
    <property type="entry name" value="GDPD"/>
    <property type="match status" value="1"/>
</dbReference>
<dbReference type="PROSITE" id="PS51704">
    <property type="entry name" value="GP_PDE"/>
    <property type="match status" value="1"/>
</dbReference>
<name>A0A7X0H689_9BACT</name>
<sequence>MLIKALVLVVAAPLTALAWRLYLVWTGQPLLTDAEIAGFFLHPLGWVALLLLGGVGVATVGIGLGAMVRVVASPEGGGMAGGIAAVVAAVMHGSTLFRVSAAVIGALVVTAAPFLIGGLVAFQSLLTAYDINYYLAEKPPAFYAAAAIIGGLLLGMMLVWLWLALRWSMSLPLIMLDAAGPLESLRRSAAMTRDRQWWLLRWGGVWLLTIWIVSSVLTAITVFVTRVVLDAAGDSLWSVVLLSGTAMGIWFIGQLLIALVISMSLAVCLLRTYRALGGTGQVVQEPREAAATRWFTLRPRRVAWWAVGAALVAGVTGLWAVQSVNLEDRVTITAHRGASLAATENTMAAFELAIEAGADFIELDVQETRDGVVAVVHDQDLLRFGGPATKVWDSTLEQLQAVNLTGDGIAANRVNSVPALSDVLESARDRIRVNIELKYYGHDIELEQRVIDLVERHQMVDQIVIMSLHAPAVQKVRELRPDWTVGLLAAKTFGDLSTADVDFFAVHHGLATRTFIRRAHTRGQEVHAWTVNDPVLMSSLISRGVDVLITDDPAAARQVLEERKALGFAQRVILDLTARLGLNR</sequence>
<evidence type="ECO:0000256" key="1">
    <source>
        <dbReference type="SAM" id="Phobius"/>
    </source>
</evidence>
<evidence type="ECO:0000313" key="3">
    <source>
        <dbReference type="EMBL" id="MBB6428575.1"/>
    </source>
</evidence>
<dbReference type="GO" id="GO:0008889">
    <property type="term" value="F:glycerophosphodiester phosphodiesterase activity"/>
    <property type="evidence" value="ECO:0007669"/>
    <property type="project" value="UniProtKB-EC"/>
</dbReference>
<keyword evidence="4" id="KW-1185">Reference proteome</keyword>
<dbReference type="AlphaFoldDB" id="A0A7X0H689"/>
<dbReference type="InterPro" id="IPR030395">
    <property type="entry name" value="GP_PDE_dom"/>
</dbReference>
<dbReference type="InterPro" id="IPR017946">
    <property type="entry name" value="PLC-like_Pdiesterase_TIM-brl"/>
</dbReference>
<dbReference type="Pfam" id="PF10110">
    <property type="entry name" value="GPDPase_memb"/>
    <property type="match status" value="1"/>
</dbReference>
<feature type="transmembrane region" description="Helical" evidence="1">
    <location>
        <begin position="141"/>
        <end position="163"/>
    </location>
</feature>
<dbReference type="PANTHER" id="PTHR46211:SF8">
    <property type="entry name" value="PHOSPHODIESTERASE"/>
    <property type="match status" value="1"/>
</dbReference>
<keyword evidence="3" id="KW-0378">Hydrolase</keyword>
<reference evidence="3 4" key="1">
    <citation type="submission" date="2020-08" db="EMBL/GenBank/DDBJ databases">
        <title>Genomic Encyclopedia of Type Strains, Phase IV (KMG-IV): sequencing the most valuable type-strain genomes for metagenomic binning, comparative biology and taxonomic classification.</title>
        <authorList>
            <person name="Goeker M."/>
        </authorList>
    </citation>
    <scope>NUCLEOTIDE SEQUENCE [LARGE SCALE GENOMIC DNA]</scope>
    <source>
        <strain evidence="3 4">DSM 103725</strain>
    </source>
</reference>